<evidence type="ECO:0000313" key="1">
    <source>
        <dbReference type="EMBL" id="GAG44736.1"/>
    </source>
</evidence>
<proteinExistence type="predicted"/>
<dbReference type="AlphaFoldDB" id="X0Z855"/>
<protein>
    <submittedName>
        <fullName evidence="1">Uncharacterized protein</fullName>
    </submittedName>
</protein>
<accession>X0Z855</accession>
<organism evidence="1">
    <name type="scientific">marine sediment metagenome</name>
    <dbReference type="NCBI Taxonomy" id="412755"/>
    <lineage>
        <taxon>unclassified sequences</taxon>
        <taxon>metagenomes</taxon>
        <taxon>ecological metagenomes</taxon>
    </lineage>
</organism>
<feature type="non-terminal residue" evidence="1">
    <location>
        <position position="1"/>
    </location>
</feature>
<comment type="caution">
    <text evidence="1">The sequence shown here is derived from an EMBL/GenBank/DDBJ whole genome shotgun (WGS) entry which is preliminary data.</text>
</comment>
<reference evidence="1" key="1">
    <citation type="journal article" date="2014" name="Front. Microbiol.">
        <title>High frequency of phylogenetically diverse reductive dehalogenase-homologous genes in deep subseafloor sedimentary metagenomes.</title>
        <authorList>
            <person name="Kawai M."/>
            <person name="Futagami T."/>
            <person name="Toyoda A."/>
            <person name="Takaki Y."/>
            <person name="Nishi S."/>
            <person name="Hori S."/>
            <person name="Arai W."/>
            <person name="Tsubouchi T."/>
            <person name="Morono Y."/>
            <person name="Uchiyama I."/>
            <person name="Ito T."/>
            <person name="Fujiyama A."/>
            <person name="Inagaki F."/>
            <person name="Takami H."/>
        </authorList>
    </citation>
    <scope>NUCLEOTIDE SEQUENCE</scope>
    <source>
        <strain evidence="1">Expedition CK06-06</strain>
    </source>
</reference>
<name>X0Z855_9ZZZZ</name>
<dbReference type="EMBL" id="BARS01054012">
    <property type="protein sequence ID" value="GAG44736.1"/>
    <property type="molecule type" value="Genomic_DNA"/>
</dbReference>
<gene>
    <name evidence="1" type="ORF">S01H1_80041</name>
</gene>
<sequence>GEAALAGGGLRAFPFEARELRRIYQFDESRGVTGFPERPGDVLGGLAS</sequence>